<comment type="caution">
    <text evidence="2">The sequence shown here is derived from an EMBL/GenBank/DDBJ whole genome shotgun (WGS) entry which is preliminary data.</text>
</comment>
<dbReference type="Proteomes" id="UP001348098">
    <property type="component" value="Unassembled WGS sequence"/>
</dbReference>
<evidence type="ECO:0000313" key="3">
    <source>
        <dbReference type="Proteomes" id="UP001348098"/>
    </source>
</evidence>
<feature type="domain" description="DUF4440" evidence="1">
    <location>
        <begin position="24"/>
        <end position="103"/>
    </location>
</feature>
<evidence type="ECO:0000259" key="1">
    <source>
        <dbReference type="Pfam" id="PF14534"/>
    </source>
</evidence>
<sequence>MFSHDIPLADGASAPGIEAVQTFLRRYDDSVAASDFDALPGYFDPQILVVTPTTSRCVTRAEFIAGARARARGLAAARATLAAQSTIALGGHCWLSSAHWTMSIGDAPALDLYSDFLVRRADGELSISAYLTRQDLPQLVRDRSGAH</sequence>
<name>A0ABU6AV03_9NOCA</name>
<protein>
    <submittedName>
        <fullName evidence="2">DUF4440 domain-containing protein</fullName>
    </submittedName>
</protein>
<dbReference type="RefSeq" id="WP_195080156.1">
    <property type="nucleotide sequence ID" value="NZ_JAYESH010000002.1"/>
</dbReference>
<gene>
    <name evidence="2" type="ORF">U3653_14060</name>
</gene>
<dbReference type="Pfam" id="PF14534">
    <property type="entry name" value="DUF4440"/>
    <property type="match status" value="1"/>
</dbReference>
<reference evidence="2 3" key="1">
    <citation type="submission" date="2023-12" db="EMBL/GenBank/DDBJ databases">
        <title>novel species in genus Nocarida.</title>
        <authorList>
            <person name="Li Z."/>
        </authorList>
    </citation>
    <scope>NUCLEOTIDE SEQUENCE [LARGE SCALE GENOMIC DNA]</scope>
    <source>
        <strain evidence="2 3">CDC186</strain>
    </source>
</reference>
<dbReference type="SUPFAM" id="SSF54427">
    <property type="entry name" value="NTF2-like"/>
    <property type="match status" value="1"/>
</dbReference>
<keyword evidence="3" id="KW-1185">Reference proteome</keyword>
<accession>A0ABU6AV03</accession>
<dbReference type="InterPro" id="IPR027843">
    <property type="entry name" value="DUF4440"/>
</dbReference>
<dbReference type="InterPro" id="IPR032710">
    <property type="entry name" value="NTF2-like_dom_sf"/>
</dbReference>
<proteinExistence type="predicted"/>
<evidence type="ECO:0000313" key="2">
    <source>
        <dbReference type="EMBL" id="MEB3511148.1"/>
    </source>
</evidence>
<dbReference type="Gene3D" id="3.10.450.50">
    <property type="match status" value="1"/>
</dbReference>
<dbReference type="EMBL" id="JAYKYQ010000005">
    <property type="protein sequence ID" value="MEB3511148.1"/>
    <property type="molecule type" value="Genomic_DNA"/>
</dbReference>
<organism evidence="2 3">
    <name type="scientific">Nocardia implantans</name>
    <dbReference type="NCBI Taxonomy" id="3108168"/>
    <lineage>
        <taxon>Bacteria</taxon>
        <taxon>Bacillati</taxon>
        <taxon>Actinomycetota</taxon>
        <taxon>Actinomycetes</taxon>
        <taxon>Mycobacteriales</taxon>
        <taxon>Nocardiaceae</taxon>
        <taxon>Nocardia</taxon>
    </lineage>
</organism>